<evidence type="ECO:0000313" key="3">
    <source>
        <dbReference type="Proteomes" id="UP000235388"/>
    </source>
</evidence>
<dbReference type="STRING" id="200324.A0A2N5U8G1"/>
<feature type="region of interest" description="Disordered" evidence="1">
    <location>
        <begin position="299"/>
        <end position="377"/>
    </location>
</feature>
<dbReference type="Proteomes" id="UP000235388">
    <property type="component" value="Unassembled WGS sequence"/>
</dbReference>
<gene>
    <name evidence="2" type="ORF">PCANC_18849</name>
</gene>
<sequence>MPECFARTRDALYVHIKLIWNLLKQKTIPGPPHPDTLREFTACFLNAKEIEQIADDATGAGLIPVKEVVTLKGLQLGRKKVGKGLVNLEEFFACRQAALKSFRQAAVGGAYLYMNINIKYATDLALLIPAYNHFVHFLQTTRYNCKKNQTGKFQLDEERKVIAKARERLQDSQLRFALNQNLPKRYQKIISNVNCHINDKYSTKRGVYIVKTLKFWSENATKFFRRLDAVILTSNELDGKRVQRRRRVVPSTPRPSIFTKPPKGQPLDFYSPTWFNGLLPQQRMEIANNREVAFLPDALTDTDETDNNNDASFNGEDIDLANTSNDEDKEDDADKDDQAFVDDSDASNHGHEDTTKEDEEENDREARYNAMVLDEEL</sequence>
<protein>
    <submittedName>
        <fullName evidence="2">Uncharacterized protein</fullName>
    </submittedName>
</protein>
<dbReference type="OrthoDB" id="2505972at2759"/>
<proteinExistence type="predicted"/>
<name>A0A2N5U8G1_9BASI</name>
<feature type="region of interest" description="Disordered" evidence="1">
    <location>
        <begin position="245"/>
        <end position="265"/>
    </location>
</feature>
<comment type="caution">
    <text evidence="2">The sequence shown here is derived from an EMBL/GenBank/DDBJ whole genome shotgun (WGS) entry which is preliminary data.</text>
</comment>
<evidence type="ECO:0000256" key="1">
    <source>
        <dbReference type="SAM" id="MobiDB-lite"/>
    </source>
</evidence>
<feature type="compositionally biased region" description="Acidic residues" evidence="1">
    <location>
        <begin position="325"/>
        <end position="345"/>
    </location>
</feature>
<evidence type="ECO:0000313" key="2">
    <source>
        <dbReference type="EMBL" id="PLW34029.1"/>
    </source>
</evidence>
<dbReference type="AlphaFoldDB" id="A0A2N5U8G1"/>
<organism evidence="2 3">
    <name type="scientific">Puccinia coronata f. sp. avenae</name>
    <dbReference type="NCBI Taxonomy" id="200324"/>
    <lineage>
        <taxon>Eukaryota</taxon>
        <taxon>Fungi</taxon>
        <taxon>Dikarya</taxon>
        <taxon>Basidiomycota</taxon>
        <taxon>Pucciniomycotina</taxon>
        <taxon>Pucciniomycetes</taxon>
        <taxon>Pucciniales</taxon>
        <taxon>Pucciniaceae</taxon>
        <taxon>Puccinia</taxon>
    </lineage>
</organism>
<reference evidence="2 3" key="1">
    <citation type="submission" date="2017-11" db="EMBL/GenBank/DDBJ databases">
        <title>De novo assembly and phasing of dikaryotic genomes from two isolates of Puccinia coronata f. sp. avenae, the causal agent of oat crown rust.</title>
        <authorList>
            <person name="Miller M.E."/>
            <person name="Zhang Y."/>
            <person name="Omidvar V."/>
            <person name="Sperschneider J."/>
            <person name="Schwessinger B."/>
            <person name="Raley C."/>
            <person name="Palmer J.M."/>
            <person name="Garnica D."/>
            <person name="Upadhyaya N."/>
            <person name="Rathjen J."/>
            <person name="Taylor J.M."/>
            <person name="Park R.F."/>
            <person name="Dodds P.N."/>
            <person name="Hirsch C.D."/>
            <person name="Kianian S.F."/>
            <person name="Figueroa M."/>
        </authorList>
    </citation>
    <scope>NUCLEOTIDE SEQUENCE [LARGE SCALE GENOMIC DNA]</scope>
    <source>
        <strain evidence="2">12NC29</strain>
    </source>
</reference>
<accession>A0A2N5U8G1</accession>
<dbReference type="EMBL" id="PGCJ01000286">
    <property type="protein sequence ID" value="PLW34029.1"/>
    <property type="molecule type" value="Genomic_DNA"/>
</dbReference>
<keyword evidence="3" id="KW-1185">Reference proteome</keyword>